<feature type="region of interest" description="Disordered" evidence="1">
    <location>
        <begin position="96"/>
        <end position="117"/>
    </location>
</feature>
<evidence type="ECO:0008006" key="4">
    <source>
        <dbReference type="Google" id="ProtNLM"/>
    </source>
</evidence>
<reference evidence="2 3" key="1">
    <citation type="submission" date="2016-10" db="EMBL/GenBank/DDBJ databases">
        <authorList>
            <person name="de Groot N.N."/>
        </authorList>
    </citation>
    <scope>NUCLEOTIDE SEQUENCE [LARGE SCALE GENOMIC DNA]</scope>
    <source>
        <strain evidence="2 3">CGMCC 1.3430</strain>
    </source>
</reference>
<keyword evidence="3" id="KW-1185">Reference proteome</keyword>
<evidence type="ECO:0000313" key="3">
    <source>
        <dbReference type="Proteomes" id="UP000198773"/>
    </source>
</evidence>
<dbReference type="AlphaFoldDB" id="A0A1H4DG11"/>
<dbReference type="RefSeq" id="WP_228613709.1">
    <property type="nucleotide sequence ID" value="NZ_FNRM01000005.1"/>
</dbReference>
<protein>
    <recommendedName>
        <fullName evidence="4">Plasmid segregation centromere-binding protein ParG</fullName>
    </recommendedName>
</protein>
<dbReference type="STRING" id="152573.SAMN04488051_105236"/>
<evidence type="ECO:0000313" key="2">
    <source>
        <dbReference type="EMBL" id="SEA71695.1"/>
    </source>
</evidence>
<proteinExistence type="predicted"/>
<feature type="compositionally biased region" description="Pro residues" evidence="1">
    <location>
        <begin position="106"/>
        <end position="117"/>
    </location>
</feature>
<accession>A0A1H4DG11</accession>
<sequence length="117" mass="12882">MGLRDLRKKSTPSEKRSVNVDEFIDDANNYAMGLPKVVSLRQLLPDEESGPRLPMRHATFTLSPEAIEALNQLSEMTGEAKSKIIRHLVLQAIQQASQRPDVVVEPVPPPPGKTGSN</sequence>
<evidence type="ECO:0000256" key="1">
    <source>
        <dbReference type="SAM" id="MobiDB-lite"/>
    </source>
</evidence>
<name>A0A1H4DG11_ALKAM</name>
<dbReference type="EMBL" id="FNRM01000005">
    <property type="protein sequence ID" value="SEA71695.1"/>
    <property type="molecule type" value="Genomic_DNA"/>
</dbReference>
<organism evidence="2 3">
    <name type="scientific">Alkalimonas amylolytica</name>
    <dbReference type="NCBI Taxonomy" id="152573"/>
    <lineage>
        <taxon>Bacteria</taxon>
        <taxon>Pseudomonadati</taxon>
        <taxon>Pseudomonadota</taxon>
        <taxon>Gammaproteobacteria</taxon>
        <taxon>Alkalimonas</taxon>
    </lineage>
</organism>
<gene>
    <name evidence="2" type="ORF">SAMN04488051_105236</name>
</gene>
<dbReference type="Proteomes" id="UP000198773">
    <property type="component" value="Unassembled WGS sequence"/>
</dbReference>